<dbReference type="PANTHER" id="PTHR31063">
    <property type="entry name" value="PROTEIN CBG08668"/>
    <property type="match status" value="1"/>
</dbReference>
<evidence type="ECO:0000313" key="1">
    <source>
        <dbReference type="EMBL" id="KAK5965955.1"/>
    </source>
</evidence>
<dbReference type="EMBL" id="WIXE01024060">
    <property type="protein sequence ID" value="KAK5965955.1"/>
    <property type="molecule type" value="Genomic_DNA"/>
</dbReference>
<name>A0AAN8ESF1_TRICO</name>
<organism evidence="1 2">
    <name type="scientific">Trichostrongylus colubriformis</name>
    <name type="common">Black scour worm</name>
    <dbReference type="NCBI Taxonomy" id="6319"/>
    <lineage>
        <taxon>Eukaryota</taxon>
        <taxon>Metazoa</taxon>
        <taxon>Ecdysozoa</taxon>
        <taxon>Nematoda</taxon>
        <taxon>Chromadorea</taxon>
        <taxon>Rhabditida</taxon>
        <taxon>Rhabditina</taxon>
        <taxon>Rhabditomorpha</taxon>
        <taxon>Strongyloidea</taxon>
        <taxon>Trichostrongylidae</taxon>
        <taxon>Trichostrongylus</taxon>
    </lineage>
</organism>
<dbReference type="AlphaFoldDB" id="A0AAN8ESF1"/>
<accession>A0AAN8ESF1</accession>
<proteinExistence type="predicted"/>
<gene>
    <name evidence="1" type="ORF">GCK32_016261</name>
</gene>
<dbReference type="Proteomes" id="UP001331761">
    <property type="component" value="Unassembled WGS sequence"/>
</dbReference>
<keyword evidence="2" id="KW-1185">Reference proteome</keyword>
<protein>
    <submittedName>
        <fullName evidence="1">Uncharacterized protein</fullName>
    </submittedName>
</protein>
<reference evidence="1 2" key="1">
    <citation type="submission" date="2019-10" db="EMBL/GenBank/DDBJ databases">
        <title>Assembly and Annotation for the nematode Trichostrongylus colubriformis.</title>
        <authorList>
            <person name="Martin J."/>
        </authorList>
    </citation>
    <scope>NUCLEOTIDE SEQUENCE [LARGE SCALE GENOMIC DNA]</scope>
    <source>
        <strain evidence="1">G859</strain>
        <tissue evidence="1">Whole worm</tissue>
    </source>
</reference>
<comment type="caution">
    <text evidence="1">The sequence shown here is derived from an EMBL/GenBank/DDBJ whole genome shotgun (WGS) entry which is preliminary data.</text>
</comment>
<sequence>MMCSDHWRWPYYPRLRKSQNLMGKPKDGQPVTVERISSPKLIAKEFADICAEARNLRFDKKRRLEFEKSANAPHLEGFDVCSQRRTGLVLVENCTAWLYLHRREGPFGKTKSAVSRLFQKLRLVDDEIHESSSSPIFLRDVEDLRKDISTVMKLFQHHVHTTKEPHVPV</sequence>
<dbReference type="PANTHER" id="PTHR31063:SF4">
    <property type="entry name" value="IBR DOMAIN-CONTAINING PROTEIN"/>
    <property type="match status" value="1"/>
</dbReference>
<evidence type="ECO:0000313" key="2">
    <source>
        <dbReference type="Proteomes" id="UP001331761"/>
    </source>
</evidence>